<feature type="signal peptide" evidence="1">
    <location>
        <begin position="1"/>
        <end position="17"/>
    </location>
</feature>
<reference evidence="2" key="1">
    <citation type="journal article" date="2023" name="BMC Genomics">
        <title>Chromosome-level genome assemblies of Cutaneotrichosporon spp. (Trichosporonales, Basidiomycota) reveal imbalanced evolution between nucleotide sequences and chromosome synteny.</title>
        <authorList>
            <person name="Kobayashi Y."/>
            <person name="Kayamori A."/>
            <person name="Aoki K."/>
            <person name="Shiwa Y."/>
            <person name="Matsutani M."/>
            <person name="Fujita N."/>
            <person name="Sugita T."/>
            <person name="Iwasaki W."/>
            <person name="Tanaka N."/>
            <person name="Takashima M."/>
        </authorList>
    </citation>
    <scope>NUCLEOTIDE SEQUENCE</scope>
    <source>
        <strain evidence="2">HIS019</strain>
    </source>
</reference>
<evidence type="ECO:0000256" key="1">
    <source>
        <dbReference type="SAM" id="SignalP"/>
    </source>
</evidence>
<organism evidence="2 3">
    <name type="scientific">Cutaneotrichosporon cavernicola</name>
    <dbReference type="NCBI Taxonomy" id="279322"/>
    <lineage>
        <taxon>Eukaryota</taxon>
        <taxon>Fungi</taxon>
        <taxon>Dikarya</taxon>
        <taxon>Basidiomycota</taxon>
        <taxon>Agaricomycotina</taxon>
        <taxon>Tremellomycetes</taxon>
        <taxon>Trichosporonales</taxon>
        <taxon>Trichosporonaceae</taxon>
        <taxon>Cutaneotrichosporon</taxon>
    </lineage>
</organism>
<evidence type="ECO:0000313" key="2">
    <source>
        <dbReference type="EMBL" id="BEI87439.1"/>
    </source>
</evidence>
<evidence type="ECO:0000313" key="3">
    <source>
        <dbReference type="Proteomes" id="UP001233271"/>
    </source>
</evidence>
<proteinExistence type="predicted"/>
<gene>
    <name evidence="2" type="ORF">CcaverHIS019_0101570</name>
</gene>
<dbReference type="GeneID" id="85491310"/>
<dbReference type="Proteomes" id="UP001233271">
    <property type="component" value="Chromosome 1"/>
</dbReference>
<sequence>MLFISLLFLALLGPTSASASQALFTFPNLNVTYYYDHANFPYHPACDAAAGGPGWAKPTNEGASACGQSVKELNTNAVVAMNVTWLNSDGYASRLENLCGREVQIWKDGVQIKMKGGPFFLWEGCQACASLPRIDLSLNAYIAATGDKECHRGTVGSYDVYVMDNFVRRASAGRITLNPSALLFGLAFAAFI</sequence>
<dbReference type="KEGG" id="ccac:CcaHIS019_0101570"/>
<protein>
    <submittedName>
        <fullName evidence="2">Uncharacterized protein</fullName>
    </submittedName>
</protein>
<dbReference type="RefSeq" id="XP_060452705.1">
    <property type="nucleotide sequence ID" value="XM_060597200.1"/>
</dbReference>
<name>A0AA48KWR5_9TREE</name>
<dbReference type="AlphaFoldDB" id="A0AA48KWR5"/>
<keyword evidence="3" id="KW-1185">Reference proteome</keyword>
<keyword evidence="1" id="KW-0732">Signal</keyword>
<feature type="chain" id="PRO_5041466820" evidence="1">
    <location>
        <begin position="18"/>
        <end position="192"/>
    </location>
</feature>
<dbReference type="EMBL" id="AP028212">
    <property type="protein sequence ID" value="BEI87439.1"/>
    <property type="molecule type" value="Genomic_DNA"/>
</dbReference>
<accession>A0AA48KWR5</accession>